<dbReference type="AlphaFoldDB" id="G9YPZ5"/>
<dbReference type="EMBL" id="AGCK01000118">
    <property type="protein sequence ID" value="EHM52241.1"/>
    <property type="molecule type" value="Genomic_DNA"/>
</dbReference>
<dbReference type="HOGENOM" id="CLU_3200109_0_0_9"/>
<comment type="caution">
    <text evidence="1">The sequence shown here is derived from an EMBL/GenBank/DDBJ whole genome shotgun (WGS) entry which is preliminary data.</text>
</comment>
<sequence>MQLCYDGNAGEEVPEIPLRRLLIGLAENMRGFPCNTKQKEASACA</sequence>
<proteinExistence type="predicted"/>
<gene>
    <name evidence="1" type="ORF">HMPREF0372_01588</name>
</gene>
<accession>G9YPZ5</accession>
<protein>
    <submittedName>
        <fullName evidence="1">Uncharacterized protein</fullName>
    </submittedName>
</protein>
<dbReference type="Proteomes" id="UP000004459">
    <property type="component" value="Unassembled WGS sequence"/>
</dbReference>
<reference evidence="1 2" key="1">
    <citation type="submission" date="2011-08" db="EMBL/GenBank/DDBJ databases">
        <authorList>
            <person name="Weinstock G."/>
            <person name="Sodergren E."/>
            <person name="Clifton S."/>
            <person name="Fulton L."/>
            <person name="Fulton B."/>
            <person name="Courtney L."/>
            <person name="Fronick C."/>
            <person name="Harrison M."/>
            <person name="Strong C."/>
            <person name="Farmer C."/>
            <person name="Delahaunty K."/>
            <person name="Markovic C."/>
            <person name="Hall O."/>
            <person name="Minx P."/>
            <person name="Tomlinson C."/>
            <person name="Mitreva M."/>
            <person name="Hou S."/>
            <person name="Chen J."/>
            <person name="Wollam A."/>
            <person name="Pepin K.H."/>
            <person name="Johnson M."/>
            <person name="Bhonagiri V."/>
            <person name="Zhang X."/>
            <person name="Suruliraj S."/>
            <person name="Warren W."/>
            <person name="Chinwalla A."/>
            <person name="Mardis E.R."/>
            <person name="Wilson R.K."/>
        </authorList>
    </citation>
    <scope>NUCLEOTIDE SEQUENCE [LARGE SCALE GENOMIC DNA]</scope>
    <source>
        <strain evidence="1 2">ATCC 29863</strain>
    </source>
</reference>
<organism evidence="1 2">
    <name type="scientific">Flavonifractor plautii ATCC 29863</name>
    <dbReference type="NCBI Taxonomy" id="411475"/>
    <lineage>
        <taxon>Bacteria</taxon>
        <taxon>Bacillati</taxon>
        <taxon>Bacillota</taxon>
        <taxon>Clostridia</taxon>
        <taxon>Eubacteriales</taxon>
        <taxon>Oscillospiraceae</taxon>
        <taxon>Flavonifractor</taxon>
    </lineage>
</organism>
<name>G9YPZ5_FLAPL</name>
<evidence type="ECO:0000313" key="1">
    <source>
        <dbReference type="EMBL" id="EHM52241.1"/>
    </source>
</evidence>
<evidence type="ECO:0000313" key="2">
    <source>
        <dbReference type="Proteomes" id="UP000004459"/>
    </source>
</evidence>